<dbReference type="InterPro" id="IPR031165">
    <property type="entry name" value="GNAT_YJDJ"/>
</dbReference>
<dbReference type="RefSeq" id="WP_073218179.1">
    <property type="nucleotide sequence ID" value="NZ_FNNS01000013.1"/>
</dbReference>
<dbReference type="InterPro" id="IPR045057">
    <property type="entry name" value="Gcn5-rel_NAT"/>
</dbReference>
<dbReference type="CDD" id="cd04301">
    <property type="entry name" value="NAT_SF"/>
    <property type="match status" value="1"/>
</dbReference>
<protein>
    <recommendedName>
        <fullName evidence="1">N-acetyltransferase domain-containing protein</fullName>
    </recommendedName>
</protein>
<name>A0A1M6HW22_9FLAO</name>
<dbReference type="Gene3D" id="3.40.630.30">
    <property type="match status" value="1"/>
</dbReference>
<evidence type="ECO:0000313" key="3">
    <source>
        <dbReference type="Proteomes" id="UP000184172"/>
    </source>
</evidence>
<dbReference type="PROSITE" id="PS51729">
    <property type="entry name" value="GNAT_YJDJ"/>
    <property type="match status" value="1"/>
</dbReference>
<dbReference type="SUPFAM" id="SSF55729">
    <property type="entry name" value="Acyl-CoA N-acyltransferases (Nat)"/>
    <property type="match status" value="1"/>
</dbReference>
<dbReference type="Proteomes" id="UP000184172">
    <property type="component" value="Unassembled WGS sequence"/>
</dbReference>
<evidence type="ECO:0000313" key="2">
    <source>
        <dbReference type="EMBL" id="SHJ26338.1"/>
    </source>
</evidence>
<keyword evidence="3" id="KW-1185">Reference proteome</keyword>
<dbReference type="STRING" id="797419.SAMN05216556_11328"/>
<dbReference type="InterPro" id="IPR016181">
    <property type="entry name" value="Acyl_CoA_acyltransferase"/>
</dbReference>
<organism evidence="2 3">
    <name type="scientific">Aequorivita viscosa</name>
    <dbReference type="NCBI Taxonomy" id="797419"/>
    <lineage>
        <taxon>Bacteria</taxon>
        <taxon>Pseudomonadati</taxon>
        <taxon>Bacteroidota</taxon>
        <taxon>Flavobacteriia</taxon>
        <taxon>Flavobacteriales</taxon>
        <taxon>Flavobacteriaceae</taxon>
        <taxon>Aequorivita</taxon>
    </lineage>
</organism>
<reference evidence="3" key="1">
    <citation type="submission" date="2016-11" db="EMBL/GenBank/DDBJ databases">
        <authorList>
            <person name="Varghese N."/>
            <person name="Submissions S."/>
        </authorList>
    </citation>
    <scope>NUCLEOTIDE SEQUENCE [LARGE SCALE GENOMIC DNA]</scope>
    <source>
        <strain evidence="3">DSM 26349</strain>
    </source>
</reference>
<dbReference type="PANTHER" id="PTHR31435:SF10">
    <property type="entry name" value="BSR4717 PROTEIN"/>
    <property type="match status" value="1"/>
</dbReference>
<evidence type="ECO:0000259" key="1">
    <source>
        <dbReference type="PROSITE" id="PS51729"/>
    </source>
</evidence>
<feature type="domain" description="N-acetyltransferase" evidence="1">
    <location>
        <begin position="4"/>
        <end position="89"/>
    </location>
</feature>
<dbReference type="Pfam" id="PF14542">
    <property type="entry name" value="Acetyltransf_CG"/>
    <property type="match status" value="1"/>
</dbReference>
<dbReference type="PANTHER" id="PTHR31435">
    <property type="entry name" value="PROTEIN NATD1"/>
    <property type="match status" value="1"/>
</dbReference>
<proteinExistence type="predicted"/>
<sequence length="89" mass="10218">MDVKDNRLKNRFETEIDGYKAFVEYEVKPNVLVLTHTEVDKRLAGKGVGSEMIEAVLLQMELRGLKAIPECPFIAKYIDKHPEWKSILA</sequence>
<accession>A0A1M6HW22</accession>
<gene>
    <name evidence="2" type="ORF">SAMN04487908_11276</name>
</gene>
<dbReference type="AlphaFoldDB" id="A0A1M6HW22"/>
<dbReference type="EMBL" id="FQYV01000012">
    <property type="protein sequence ID" value="SHJ26338.1"/>
    <property type="molecule type" value="Genomic_DNA"/>
</dbReference>
<dbReference type="OrthoDB" id="1120671at2"/>